<dbReference type="Proteomes" id="UP001627154">
    <property type="component" value="Unassembled WGS sequence"/>
</dbReference>
<dbReference type="EMBL" id="JBJJXI010000174">
    <property type="protein sequence ID" value="KAL3384392.1"/>
    <property type="molecule type" value="Genomic_DNA"/>
</dbReference>
<name>A0ABD2VV16_9HYME</name>
<accession>A0ABD2VV16</accession>
<proteinExistence type="predicted"/>
<sequence>MMVPENIQEIIIKTLTDNDDYKYIYDKNYWDNACSNKSSFLAFVKRRINEDLHINVSESEVNKYWTDMRSNFVKLNKKVSEYKKLNEAQTEYYKKLIFLEDYISHKNMKVVKLKVPEENGNENVEEARAILLPDTSDDSLDQFPNIADHLFCTLDVEDVESEEVHYSDVEEVVVTAQDTSSITQIEEVQVSYASDTEELEILEGYEQVVLASIHLDNDGTVELSSTLPKDNEASTDMDFNNVNSKQQCSNERLLQQCLSVLYSAVSKLDVKYQSSAVDCIVETINKFLSQF</sequence>
<dbReference type="AlphaFoldDB" id="A0ABD2VV16"/>
<keyword evidence="2" id="KW-1185">Reference proteome</keyword>
<gene>
    <name evidence="1" type="ORF">TKK_019869</name>
</gene>
<reference evidence="1 2" key="1">
    <citation type="journal article" date="2024" name="bioRxiv">
        <title>A reference genome for Trichogramma kaykai: A tiny desert-dwelling parasitoid wasp with competing sex-ratio distorters.</title>
        <authorList>
            <person name="Culotta J."/>
            <person name="Lindsey A.R."/>
        </authorList>
    </citation>
    <scope>NUCLEOTIDE SEQUENCE [LARGE SCALE GENOMIC DNA]</scope>
    <source>
        <strain evidence="1 2">KSX58</strain>
    </source>
</reference>
<protein>
    <recommendedName>
        <fullName evidence="3">MADF domain-containing protein</fullName>
    </recommendedName>
</protein>
<organism evidence="1 2">
    <name type="scientific">Trichogramma kaykai</name>
    <dbReference type="NCBI Taxonomy" id="54128"/>
    <lineage>
        <taxon>Eukaryota</taxon>
        <taxon>Metazoa</taxon>
        <taxon>Ecdysozoa</taxon>
        <taxon>Arthropoda</taxon>
        <taxon>Hexapoda</taxon>
        <taxon>Insecta</taxon>
        <taxon>Pterygota</taxon>
        <taxon>Neoptera</taxon>
        <taxon>Endopterygota</taxon>
        <taxon>Hymenoptera</taxon>
        <taxon>Apocrita</taxon>
        <taxon>Proctotrupomorpha</taxon>
        <taxon>Chalcidoidea</taxon>
        <taxon>Trichogrammatidae</taxon>
        <taxon>Trichogramma</taxon>
    </lineage>
</organism>
<comment type="caution">
    <text evidence="1">The sequence shown here is derived from an EMBL/GenBank/DDBJ whole genome shotgun (WGS) entry which is preliminary data.</text>
</comment>
<evidence type="ECO:0008006" key="3">
    <source>
        <dbReference type="Google" id="ProtNLM"/>
    </source>
</evidence>
<evidence type="ECO:0000313" key="2">
    <source>
        <dbReference type="Proteomes" id="UP001627154"/>
    </source>
</evidence>
<evidence type="ECO:0000313" key="1">
    <source>
        <dbReference type="EMBL" id="KAL3384392.1"/>
    </source>
</evidence>